<feature type="region of interest" description="Disordered" evidence="1">
    <location>
        <begin position="2544"/>
        <end position="2579"/>
    </location>
</feature>
<dbReference type="GO" id="GO:0030427">
    <property type="term" value="C:site of polarized growth"/>
    <property type="evidence" value="ECO:0007669"/>
    <property type="project" value="TreeGrafter"/>
</dbReference>
<dbReference type="Proteomes" id="UP000694405">
    <property type="component" value="Chromosome 7"/>
</dbReference>
<dbReference type="SUPFAM" id="SSF48371">
    <property type="entry name" value="ARM repeat"/>
    <property type="match status" value="2"/>
</dbReference>
<feature type="region of interest" description="Disordered" evidence="1">
    <location>
        <begin position="876"/>
        <end position="898"/>
    </location>
</feature>
<dbReference type="GO" id="GO:0000902">
    <property type="term" value="P:cell morphogenesis"/>
    <property type="evidence" value="ECO:0007669"/>
    <property type="project" value="InterPro"/>
</dbReference>
<feature type="compositionally biased region" description="Low complexity" evidence="1">
    <location>
        <begin position="1476"/>
        <end position="1486"/>
    </location>
</feature>
<feature type="compositionally biased region" description="Low complexity" evidence="1">
    <location>
        <begin position="876"/>
        <end position="885"/>
    </location>
</feature>
<dbReference type="GO" id="GO:0031175">
    <property type="term" value="P:neuron projection development"/>
    <property type="evidence" value="ECO:0007669"/>
    <property type="project" value="TreeGrafter"/>
</dbReference>
<dbReference type="InterPro" id="IPR029473">
    <property type="entry name" value="MOR2-PAG1_mid"/>
</dbReference>
<dbReference type="Pfam" id="PF14228">
    <property type="entry name" value="MOR2-PAG1_mid"/>
    <property type="match status" value="4"/>
</dbReference>
<dbReference type="PANTHER" id="PTHR12295">
    <property type="entry name" value="FURRY-RELATED"/>
    <property type="match status" value="1"/>
</dbReference>
<dbReference type="InterPro" id="IPR025481">
    <property type="entry name" value="Cell_Morphogen_C"/>
</dbReference>
<dbReference type="Pfam" id="PF19421">
    <property type="entry name" value="Fry_C"/>
    <property type="match status" value="1"/>
</dbReference>
<reference evidence="2" key="1">
    <citation type="submission" date="2020-03" db="EMBL/GenBank/DDBJ databases">
        <title>Melopsittacus undulatus (budgerigar) genome, bMelUnd1, maternal haplotype with Z.</title>
        <authorList>
            <person name="Gedman G."/>
            <person name="Mountcastle J."/>
            <person name="Haase B."/>
            <person name="Formenti G."/>
            <person name="Wright T."/>
            <person name="Apodaca J."/>
            <person name="Pelan S."/>
            <person name="Chow W."/>
            <person name="Rhie A."/>
            <person name="Howe K."/>
            <person name="Fedrigo O."/>
            <person name="Jarvis E.D."/>
        </authorList>
    </citation>
    <scope>NUCLEOTIDE SEQUENCE [LARGE SCALE GENOMIC DNA]</scope>
</reference>
<accession>A0A8V5FXF6</accession>
<dbReference type="Pfam" id="PF14225">
    <property type="entry name" value="MOR2-PAG1_C"/>
    <property type="match status" value="1"/>
</dbReference>
<dbReference type="GO" id="GO:0005938">
    <property type="term" value="C:cell cortex"/>
    <property type="evidence" value="ECO:0007669"/>
    <property type="project" value="TreeGrafter"/>
</dbReference>
<feature type="region of interest" description="Disordered" evidence="1">
    <location>
        <begin position="2458"/>
        <end position="2494"/>
    </location>
</feature>
<dbReference type="Pfam" id="PF14222">
    <property type="entry name" value="MOR2-PAG1_N"/>
    <property type="match status" value="1"/>
</dbReference>
<keyword evidence="3" id="KW-1185">Reference proteome</keyword>
<proteinExistence type="predicted"/>
<name>A0A8V5FXF6_MELUD</name>
<feature type="region of interest" description="Disordered" evidence="1">
    <location>
        <begin position="1476"/>
        <end position="1497"/>
    </location>
</feature>
<evidence type="ECO:0000256" key="1">
    <source>
        <dbReference type="SAM" id="MobiDB-lite"/>
    </source>
</evidence>
<gene>
    <name evidence="2" type="primary">LOC101877738</name>
</gene>
<protein>
    <submittedName>
        <fullName evidence="2">Uncharacterized protein</fullName>
    </submittedName>
</protein>
<dbReference type="InterPro" id="IPR045842">
    <property type="entry name" value="Fry_C"/>
</dbReference>
<dbReference type="InterPro" id="IPR039867">
    <property type="entry name" value="Furry/Tao3/Mor2"/>
</dbReference>
<evidence type="ECO:0000313" key="2">
    <source>
        <dbReference type="Ensembl" id="ENSMUNP00000023715.1"/>
    </source>
</evidence>
<dbReference type="PANTHER" id="PTHR12295:SF9">
    <property type="entry name" value="PROTEIN FURRY HOMOLOG-LIKE"/>
    <property type="match status" value="1"/>
</dbReference>
<organism evidence="2 3">
    <name type="scientific">Melopsittacus undulatus</name>
    <name type="common">Budgerigar</name>
    <name type="synonym">Psittacus undulatus</name>
    <dbReference type="NCBI Taxonomy" id="13146"/>
    <lineage>
        <taxon>Eukaryota</taxon>
        <taxon>Metazoa</taxon>
        <taxon>Chordata</taxon>
        <taxon>Craniata</taxon>
        <taxon>Vertebrata</taxon>
        <taxon>Euteleostomi</taxon>
        <taxon>Archelosauria</taxon>
        <taxon>Archosauria</taxon>
        <taxon>Dinosauria</taxon>
        <taxon>Saurischia</taxon>
        <taxon>Theropoda</taxon>
        <taxon>Coelurosauria</taxon>
        <taxon>Aves</taxon>
        <taxon>Neognathae</taxon>
        <taxon>Neoaves</taxon>
        <taxon>Telluraves</taxon>
        <taxon>Australaves</taxon>
        <taxon>Psittaciformes</taxon>
        <taxon>Psittaculidae</taxon>
        <taxon>Melopsittacus</taxon>
    </lineage>
</organism>
<evidence type="ECO:0000313" key="3">
    <source>
        <dbReference type="Proteomes" id="UP000694405"/>
    </source>
</evidence>
<feature type="compositionally biased region" description="Polar residues" evidence="1">
    <location>
        <begin position="2463"/>
        <end position="2482"/>
    </location>
</feature>
<dbReference type="InterPro" id="IPR025614">
    <property type="entry name" value="Cell_morpho_N"/>
</dbReference>
<feature type="compositionally biased region" description="Acidic residues" evidence="1">
    <location>
        <begin position="2483"/>
        <end position="2493"/>
    </location>
</feature>
<reference evidence="2" key="2">
    <citation type="submission" date="2025-08" db="UniProtKB">
        <authorList>
            <consortium name="Ensembl"/>
        </authorList>
    </citation>
    <scope>IDENTIFICATION</scope>
</reference>
<dbReference type="InterPro" id="IPR016024">
    <property type="entry name" value="ARM-type_fold"/>
</dbReference>
<feature type="region of interest" description="Disordered" evidence="1">
    <location>
        <begin position="90"/>
        <end position="110"/>
    </location>
</feature>
<reference evidence="2" key="3">
    <citation type="submission" date="2025-09" db="UniProtKB">
        <authorList>
            <consortium name="Ensembl"/>
        </authorList>
    </citation>
    <scope>IDENTIFICATION</scope>
</reference>
<dbReference type="Ensembl" id="ENSMUNT00000033207.1">
    <property type="protein sequence ID" value="ENSMUNP00000023715.1"/>
    <property type="gene ID" value="ENSMUNG00000006586.2"/>
</dbReference>
<feature type="region of interest" description="Disordered" evidence="1">
    <location>
        <begin position="2637"/>
        <end position="2663"/>
    </location>
</feature>
<sequence>MSNITIDPDVKPGEYVIKSLFAEFAVQAEKKIELVMAEPLEKLLSRSLQRGEDLQFDQLISSMSSVAEHCLPSLLRTLFDWYRRQNGTEDESYEYRPRSSTKSKGDDQQRERDYLLERRDLAVDFIFCLVLIEVLKQIPVHPVPDPLVHEVLNLAFKHFKHKEGYSGTNTGNVHIIADLYAEVTGVLAQSKFQAVRKKFVTELKELRQKEQSPHVVQSIISLIMGMKFFRVKMYPVEDFEASFQFMQECAQYFLEVKDKDIKHALAGLFVEILIPVAAAVKNEVNVPCLKNFVEMLYQTTFELSSRKKHSLALYPLITCLLCVSQKQFFLNNWHVFLQNCLSHLKMPSNNSIRKQIETLQNKDPKMSRVALESLYRLLWVYVIRIKCESNTVTQSRLMSIVSALFPKGSRSVVPRDTPLNIFVKIIQFIAQERLDFAMKEIIFDLLSVGKSPKTFTINPERMNIGLRVFLVIADSLQQKDGEPPMPTTGVVLPSGNTLRVKKIFLNKTLTDEEAKVIGMSIYYPQVRKALDSILRHLDKEVGRPMCMTSVQMSNKEPEDMITGERKPKIDLFRTCIAAIPRLIPDGMSRTDLIELLSRLTIHMDEELRALAFNTLQALMLDFPDWREDVLSGFVYFIVREVTDIHPTLLDNAVKMLVQLINQWKQAAQMHNKTQDSQRGVSNGAAHTLPLERTLYSSVFHVVEGFALVILCSTRPATRRLAVSVLREIRALFTVLEISKILNIAMLSFLCTQTTLLYCPSSIDLQTLADWNSSPISHQFDVISPSHIWIFAHVTQGQDPWIISLSSFMKQENLPKHCPTAVSYAWTFAYTRLQLLSPQVDINSPINAKKVNTTTSSDSYIGLWRNYLILCCSAASSSNSSTSTGSVRCSPPETLASTPDSGYSIDSRIIGIPSPSSLFKHIVPMMRSESMEITESLVLGLGRTNPGAFRELIEELHPIIKEALERRPENMKRRRRRDILRVQLVRIFELLADAGVISHSASGGLDNETHSLNNTLLEYVDLTRQLLEAENEKDSDTLKDIRCHFSALVANIIQNVPVHQRRSVFPQQSLRHSLFMLFSHWAGPFSIMFTPLDRYSDRNMRINRHQYCALKAMSAVLCCGPVADNVGLSSDGYLYKWLDNILDSQDKKVHQLGCEAVMLLLELNPDQSNLMYWAVDRCYTGSKRVAAGCFKAIASVFQNRDYQCDTVTLLNLILFKAADSTRAIYEVAMQLLQILEPKMFRYAHKLEVQRTDGVLGQPSPLPHLYSVSYYQLSEELARTYPELTLAIFSEVSQRIQTAHPAGRQVMLHYLLPWMNNIELVDLKPLPTVRRQDEDEEDSLKDREIMVNSRRWLRGEGWGSPQATAMVLNNLMYMTAKYGDEVAWSEIENVWTTLADSWPKNLKIILHFLISICGVNSEPSLLPYVKKVIVYLGRDKTMQLLEELVSELQLTDPVSSGVTHMDNPPYYRITSSYKIPSVTSGTTSSSNTMVAPTDGNPDSKHIKDNIEENYVHLDIYSGLNSNLNRQHHRLESRYSSSSGGSYEEEKSDSMPLYSNWRLKVMEHNQGEPLPFPPSGGCWSPLVDYLPETSPPGMSLHRCNIAVILLTDLIVDHSVKVEWGGYLHLLLHAIFIGFDHCHPEVYEHCKRLLLHLLIVMGSGTNVQSVASVLLRNREFNESRVLTVKQTTHLDYTFTAGVNDFIPDYQPSPMTDSGLSSSSTSSSISLGNTSAAISHLHTTILNEVDISVEQDEKVKTLIEFITSRKRGPLWNHEDVSAKNPNIKSAEQLTVFLKHVVSIFKQSSSGGFQLEHRLSEVALQTALSCSSRHYAGRSFQIFRALKQPLTASTLSDVLSRLVETVGDAGEEAQGFVIELLLTLESAIDTLAETMKHYDLLSALSQTSYHDSVMGNKYAANRKSTGQINLSTSPINSGNCLGYYSNTRSNSLRLNLISERRGDRRRSNTLDIMDGRINHGGSLARTRSLSSLREGGMYDVQPTTDPVNLMATIFWIAASLLESDYEYEYLLALKLLNKLLIHLPLDKSESREKIEKVQSKLKWNNFPGLQQLFLKGFTSASTQEMTVHLLSKLITISRHALVDPSQLAGFPLNILCLLPHLIQHFDNPTQFCKETADRIAKVCAEEKSPTLANLAHMMSLYSTHSYSRDCSNWINVVCRYLHDSFSDATFNLVTYLAELLEKGLSSMQQSLLQIIYSLLSHIDLSTAPVKQFNLEIIKVIGKYVQSPYWKEALNILKLVVSRSASLVVPNDIPKSYGGDIGSPEISFTKIFNVSKELPGKTLDFHFDISETPIIGNKYGDQHSAAGRNGKPKVIAVTRSTSSTSSGSNSNALVPVSWKRPQLSQRRTREKLMNVLSLCGPESGLPKNPSVVFSSNEDLEAGDQQTSLISTTEEVIQEEEVAVEDNTSEQQFGVFKDFDFLDVELEDAEGESMDNFNWGVRRRSLDSIDKGDTPSLQECQYSGSTPSLNLTNQEDTDESSEEEAALTASQILSRSQMLNSDSAIDETIDHAGLLLQSQDSTSSVGAEDVLQIRTETPSLEASPLDNSSNQLPEECSSSVRDEQVSTASEDTGSYLLQEQQDCLVCHESLELEETTELVEATAPESYSESVCEEDVTLALKELDERCEEEEADFSGLSSQDEEEQDGFPEVQTSPPPSPFLSAILAAFQPVAYDDEEQAWRCHVNQMLSDTDGSCAVYTFHVFSRLFQTIQRRFVSITNDSVSFLGESLQRIGTKFKSSLEVMMMCSECPTVFVDAETLLSCGLLETLKFSVLELQEHLDTYNVKREAAEQWLEDCKRTFGTDDGIYGTNTDAQELELCRRLYKLHFQLLLLFQAYCKLISQVKTIKKEAEVINMSDELALLESCLKEAEAASDSGIEEIEIAEASQTSTETAIHSLIETLRNREFVSAVAQVKVFRSIWPHDIFGSSEDDPVQTLLHIYFRHQTLGQTGSFAVVGSNQDMSEASSKLMELNLEIRESLRMVQSYQLLGKIKPGINLVSTGF</sequence>